<keyword evidence="8" id="KW-0963">Cytoplasm</keyword>
<keyword evidence="7 8" id="KW-0862">Zinc</keyword>
<dbReference type="Proteomes" id="UP000321933">
    <property type="component" value="Unassembled WGS sequence"/>
</dbReference>
<dbReference type="EMBL" id="VRYZ01000007">
    <property type="protein sequence ID" value="TXS89978.1"/>
    <property type="molecule type" value="Genomic_DNA"/>
</dbReference>
<dbReference type="PROSITE" id="PS01306">
    <property type="entry name" value="UPF0054"/>
    <property type="match status" value="1"/>
</dbReference>
<organism evidence="9 10">
    <name type="scientific">Parahaliea aestuarii</name>
    <dbReference type="NCBI Taxonomy" id="1852021"/>
    <lineage>
        <taxon>Bacteria</taxon>
        <taxon>Pseudomonadati</taxon>
        <taxon>Pseudomonadota</taxon>
        <taxon>Gammaproteobacteria</taxon>
        <taxon>Cellvibrionales</taxon>
        <taxon>Halieaceae</taxon>
        <taxon>Parahaliea</taxon>
    </lineage>
</organism>
<dbReference type="GO" id="GO:0005737">
    <property type="term" value="C:cytoplasm"/>
    <property type="evidence" value="ECO:0007669"/>
    <property type="project" value="UniProtKB-SubCell"/>
</dbReference>
<comment type="similarity">
    <text evidence="1 8">Belongs to the endoribonuclease YbeY family.</text>
</comment>
<evidence type="ECO:0000256" key="7">
    <source>
        <dbReference type="ARBA" id="ARBA00022833"/>
    </source>
</evidence>
<proteinExistence type="inferred from homology"/>
<dbReference type="Gene3D" id="3.40.390.30">
    <property type="entry name" value="Metalloproteases ('zincins'), catalytic domain"/>
    <property type="match status" value="1"/>
</dbReference>
<dbReference type="Pfam" id="PF02130">
    <property type="entry name" value="YbeY"/>
    <property type="match status" value="1"/>
</dbReference>
<comment type="caution">
    <text evidence="9">The sequence shown here is derived from an EMBL/GenBank/DDBJ whole genome shotgun (WGS) entry which is preliminary data.</text>
</comment>
<dbReference type="AlphaFoldDB" id="A0A5C8ZND5"/>
<sequence length="174" mass="19029">MTLTVDIQRATAEPVPDEDDIRRWIDAALAGHRDGQDTEIALRLVDREEMAMLNGQYRGKPRPTNVLSFPSDLPAELNLPLLGDMVICAPLVAEEASQQHKPATAHWAHLCVHGTLHLLGYDHIEDGEAEAMEALETRVLATLGYPCPYTETAHTPCPDAAGIPADTAKEHNPQ</sequence>
<evidence type="ECO:0000256" key="2">
    <source>
        <dbReference type="ARBA" id="ARBA00022517"/>
    </source>
</evidence>
<dbReference type="SUPFAM" id="SSF55486">
    <property type="entry name" value="Metalloproteases ('zincins'), catalytic domain"/>
    <property type="match status" value="1"/>
</dbReference>
<dbReference type="InterPro" id="IPR002036">
    <property type="entry name" value="YbeY"/>
</dbReference>
<dbReference type="HAMAP" id="MF_00009">
    <property type="entry name" value="Endoribonucl_YbeY"/>
    <property type="match status" value="1"/>
</dbReference>
<keyword evidence="2 8" id="KW-0690">Ribosome biogenesis</keyword>
<keyword evidence="10" id="KW-1185">Reference proteome</keyword>
<evidence type="ECO:0000256" key="1">
    <source>
        <dbReference type="ARBA" id="ARBA00010875"/>
    </source>
</evidence>
<dbReference type="NCBIfam" id="TIGR00043">
    <property type="entry name" value="rRNA maturation RNase YbeY"/>
    <property type="match status" value="1"/>
</dbReference>
<dbReference type="EC" id="3.1.-.-" evidence="8"/>
<dbReference type="GO" id="GO:0004222">
    <property type="term" value="F:metalloendopeptidase activity"/>
    <property type="evidence" value="ECO:0007669"/>
    <property type="project" value="InterPro"/>
</dbReference>
<comment type="cofactor">
    <cofactor evidence="8">
        <name>Zn(2+)</name>
        <dbReference type="ChEBI" id="CHEBI:29105"/>
    </cofactor>
    <text evidence="8">Binds 1 zinc ion.</text>
</comment>
<dbReference type="OrthoDB" id="9807740at2"/>
<gene>
    <name evidence="8 9" type="primary">ybeY</name>
    <name evidence="9" type="ORF">FVW59_15310</name>
</gene>
<keyword evidence="3 8" id="KW-0540">Nuclease</keyword>
<dbReference type="RefSeq" id="WP_148065240.1">
    <property type="nucleotide sequence ID" value="NZ_VRYZ01000007.1"/>
</dbReference>
<feature type="binding site" evidence="8">
    <location>
        <position position="117"/>
    </location>
    <ligand>
        <name>Zn(2+)</name>
        <dbReference type="ChEBI" id="CHEBI:29105"/>
        <note>catalytic</note>
    </ligand>
</feature>
<evidence type="ECO:0000256" key="8">
    <source>
        <dbReference type="HAMAP-Rule" id="MF_00009"/>
    </source>
</evidence>
<accession>A0A5C8ZND5</accession>
<keyword evidence="5 8" id="KW-0255">Endonuclease</keyword>
<dbReference type="InterPro" id="IPR020549">
    <property type="entry name" value="YbeY_CS"/>
</dbReference>
<keyword evidence="6 8" id="KW-0378">Hydrolase</keyword>
<evidence type="ECO:0000256" key="3">
    <source>
        <dbReference type="ARBA" id="ARBA00022722"/>
    </source>
</evidence>
<dbReference type="GO" id="GO:0008270">
    <property type="term" value="F:zinc ion binding"/>
    <property type="evidence" value="ECO:0007669"/>
    <property type="project" value="UniProtKB-UniRule"/>
</dbReference>
<evidence type="ECO:0000313" key="10">
    <source>
        <dbReference type="Proteomes" id="UP000321933"/>
    </source>
</evidence>
<reference evidence="9 10" key="1">
    <citation type="submission" date="2019-08" db="EMBL/GenBank/DDBJ databases">
        <title>Parahaliea maris sp. nov., isolated from the surface seawater.</title>
        <authorList>
            <person name="Liu Y."/>
        </authorList>
    </citation>
    <scope>NUCLEOTIDE SEQUENCE [LARGE SCALE GENOMIC DNA]</scope>
    <source>
        <strain evidence="9 10">S2-26</strain>
    </source>
</reference>
<feature type="binding site" evidence="8">
    <location>
        <position position="113"/>
    </location>
    <ligand>
        <name>Zn(2+)</name>
        <dbReference type="ChEBI" id="CHEBI:29105"/>
        <note>catalytic</note>
    </ligand>
</feature>
<dbReference type="GO" id="GO:0006364">
    <property type="term" value="P:rRNA processing"/>
    <property type="evidence" value="ECO:0007669"/>
    <property type="project" value="UniProtKB-UniRule"/>
</dbReference>
<evidence type="ECO:0000256" key="6">
    <source>
        <dbReference type="ARBA" id="ARBA00022801"/>
    </source>
</evidence>
<dbReference type="InterPro" id="IPR023091">
    <property type="entry name" value="MetalPrtase_cat_dom_sf_prd"/>
</dbReference>
<evidence type="ECO:0000256" key="4">
    <source>
        <dbReference type="ARBA" id="ARBA00022723"/>
    </source>
</evidence>
<dbReference type="PANTHER" id="PTHR46986:SF1">
    <property type="entry name" value="ENDORIBONUCLEASE YBEY, CHLOROPLASTIC"/>
    <property type="match status" value="1"/>
</dbReference>
<protein>
    <recommendedName>
        <fullName evidence="8">Endoribonuclease YbeY</fullName>
        <ecNumber evidence="8">3.1.-.-</ecNumber>
    </recommendedName>
</protein>
<dbReference type="GO" id="GO:0004521">
    <property type="term" value="F:RNA endonuclease activity"/>
    <property type="evidence" value="ECO:0007669"/>
    <property type="project" value="UniProtKB-UniRule"/>
</dbReference>
<name>A0A5C8ZND5_9GAMM</name>
<feature type="binding site" evidence="8">
    <location>
        <position position="123"/>
    </location>
    <ligand>
        <name>Zn(2+)</name>
        <dbReference type="ChEBI" id="CHEBI:29105"/>
        <note>catalytic</note>
    </ligand>
</feature>
<comment type="function">
    <text evidence="8">Single strand-specific metallo-endoribonuclease involved in late-stage 70S ribosome quality control and in maturation of the 3' terminus of the 16S rRNA.</text>
</comment>
<keyword evidence="8" id="KW-0698">rRNA processing</keyword>
<evidence type="ECO:0000313" key="9">
    <source>
        <dbReference type="EMBL" id="TXS89978.1"/>
    </source>
</evidence>
<evidence type="ECO:0000256" key="5">
    <source>
        <dbReference type="ARBA" id="ARBA00022759"/>
    </source>
</evidence>
<comment type="subcellular location">
    <subcellularLocation>
        <location evidence="8">Cytoplasm</location>
    </subcellularLocation>
</comment>
<dbReference type="PANTHER" id="PTHR46986">
    <property type="entry name" value="ENDORIBONUCLEASE YBEY, CHLOROPLASTIC"/>
    <property type="match status" value="1"/>
</dbReference>
<keyword evidence="4 8" id="KW-0479">Metal-binding</keyword>